<dbReference type="RefSeq" id="WP_203655886.1">
    <property type="nucleotide sequence ID" value="NZ_BAAAZM010000003.1"/>
</dbReference>
<dbReference type="Gene3D" id="3.50.50.60">
    <property type="entry name" value="FAD/NAD(P)-binding domain"/>
    <property type="match status" value="2"/>
</dbReference>
<dbReference type="InterPro" id="IPR002937">
    <property type="entry name" value="Amino_oxidase"/>
</dbReference>
<evidence type="ECO:0000256" key="2">
    <source>
        <dbReference type="ARBA" id="ARBA00038825"/>
    </source>
</evidence>
<comment type="subunit">
    <text evidence="2">Interacts with COX5B; this interaction may contribute to localize PYROXD2 to the inner face of the inner mitochondrial membrane.</text>
</comment>
<accession>A0A8J3NCL0</accession>
<dbReference type="PANTHER" id="PTHR10668:SF103">
    <property type="entry name" value="PYRIDINE NUCLEOTIDE-DISULFIDE OXIDOREDUCTASE DOMAIN-CONTAINING PROTEIN 2"/>
    <property type="match status" value="1"/>
</dbReference>
<evidence type="ECO:0000259" key="4">
    <source>
        <dbReference type="Pfam" id="PF01593"/>
    </source>
</evidence>
<evidence type="ECO:0000313" key="6">
    <source>
        <dbReference type="Proteomes" id="UP000612808"/>
    </source>
</evidence>
<comment type="function">
    <text evidence="1">Probable oxidoreductase that may play a role as regulator of mitochondrial function.</text>
</comment>
<evidence type="ECO:0000256" key="3">
    <source>
        <dbReference type="ARBA" id="ARBA00040298"/>
    </source>
</evidence>
<dbReference type="PRINTS" id="PR00469">
    <property type="entry name" value="PNDRDTASEII"/>
</dbReference>
<protein>
    <recommendedName>
        <fullName evidence="3">Pyridine nucleotide-disulfide oxidoreductase domain-containing protein 2</fullName>
    </recommendedName>
</protein>
<evidence type="ECO:0000256" key="1">
    <source>
        <dbReference type="ARBA" id="ARBA00037217"/>
    </source>
</evidence>
<proteinExistence type="predicted"/>
<sequence length="514" mass="53556">MADVVVVGAGHNGLVAAILLARAGLAVEVLERDDVVGGACRTEAPFAKVPGVRVSSGAYLLGLMPPELIATLGVDLPLVRRDPHYFLPTVDGRYLLLGGDRDAARRQFAEFFTERDAVADEALRTELSALASDLAPAWLAEPLPVEETAEAYVRPELRERFVSLVRGSAMDYLGTFGFASELVTAMYAVTDGMPGLTGSPWTPGSGHNLLVHNMCRLPGAGGTWMVVRGGMGTVTRTLARAATDAHATIRTGVTVDAVTTSGGTVTGVRVGDEEVPARVVLAATDPYRLPALLGDACPPALATRIDSYAARSAGRTMKVNLAMSGLPRFAALPEPVGQHGTTVHLLPEPAADGSVLTAVQAGFDAAAEGRLDPLPPVEWYLHSTLDASLSDDAGRHSSALFVQGVPHEPAGSTWAAQKSGYVDRLLAFVETFAPGITALVDDVYALAPPDIEAHFGITNGNIFHVDNAISFTDRMPYRTGVSGLYAGAAGCHPAGSVIGCAGHNAARAVLADLG</sequence>
<keyword evidence="6" id="KW-1185">Reference proteome</keyword>
<dbReference type="Proteomes" id="UP000612808">
    <property type="component" value="Unassembled WGS sequence"/>
</dbReference>
<dbReference type="AlphaFoldDB" id="A0A8J3NCL0"/>
<evidence type="ECO:0000313" key="5">
    <source>
        <dbReference type="EMBL" id="GID10559.1"/>
    </source>
</evidence>
<organism evidence="5 6">
    <name type="scientific">Actinocatenispora rupis</name>
    <dbReference type="NCBI Taxonomy" id="519421"/>
    <lineage>
        <taxon>Bacteria</taxon>
        <taxon>Bacillati</taxon>
        <taxon>Actinomycetota</taxon>
        <taxon>Actinomycetes</taxon>
        <taxon>Micromonosporales</taxon>
        <taxon>Micromonosporaceae</taxon>
        <taxon>Actinocatenispora</taxon>
    </lineage>
</organism>
<gene>
    <name evidence="5" type="ORF">Aru02nite_14480</name>
</gene>
<comment type="caution">
    <text evidence="5">The sequence shown here is derived from an EMBL/GenBank/DDBJ whole genome shotgun (WGS) entry which is preliminary data.</text>
</comment>
<dbReference type="SUPFAM" id="SSF51905">
    <property type="entry name" value="FAD/NAD(P)-binding domain"/>
    <property type="match status" value="1"/>
</dbReference>
<dbReference type="GO" id="GO:0016491">
    <property type="term" value="F:oxidoreductase activity"/>
    <property type="evidence" value="ECO:0007669"/>
    <property type="project" value="InterPro"/>
</dbReference>
<reference evidence="5" key="1">
    <citation type="submission" date="2021-01" db="EMBL/GenBank/DDBJ databases">
        <title>Whole genome shotgun sequence of Actinocatenispora rupis NBRC 107355.</title>
        <authorList>
            <person name="Komaki H."/>
            <person name="Tamura T."/>
        </authorList>
    </citation>
    <scope>NUCLEOTIDE SEQUENCE</scope>
    <source>
        <strain evidence="5">NBRC 107355</strain>
    </source>
</reference>
<dbReference type="PANTHER" id="PTHR10668">
    <property type="entry name" value="PHYTOENE DEHYDROGENASE"/>
    <property type="match status" value="1"/>
</dbReference>
<dbReference type="EMBL" id="BOMB01000008">
    <property type="protein sequence ID" value="GID10559.1"/>
    <property type="molecule type" value="Genomic_DNA"/>
</dbReference>
<name>A0A8J3NCL0_9ACTN</name>
<dbReference type="InterPro" id="IPR036188">
    <property type="entry name" value="FAD/NAD-bd_sf"/>
</dbReference>
<feature type="domain" description="Amine oxidase" evidence="4">
    <location>
        <begin position="13"/>
        <end position="323"/>
    </location>
</feature>
<dbReference type="Pfam" id="PF01593">
    <property type="entry name" value="Amino_oxidase"/>
    <property type="match status" value="1"/>
</dbReference>